<dbReference type="RefSeq" id="WP_012377264.1">
    <property type="nucleotide sequence ID" value="NC_010571.1"/>
</dbReference>
<keyword evidence="3" id="KW-1185">Reference proteome</keyword>
<evidence type="ECO:0000256" key="1">
    <source>
        <dbReference type="SAM" id="MobiDB-lite"/>
    </source>
</evidence>
<feature type="compositionally biased region" description="Basic and acidic residues" evidence="1">
    <location>
        <begin position="87"/>
        <end position="96"/>
    </location>
</feature>
<dbReference type="Proteomes" id="UP000007013">
    <property type="component" value="Chromosome"/>
</dbReference>
<dbReference type="KEGG" id="ote:Oter_4479"/>
<evidence type="ECO:0000313" key="3">
    <source>
        <dbReference type="Proteomes" id="UP000007013"/>
    </source>
</evidence>
<dbReference type="HOGENOM" id="CLU_2356994_0_0_0"/>
<accession>B1ZQ31</accession>
<sequence>MSPNENPEVSAKVMLALRSEPEALKAITARLRVKEMGPADHIRTKHEVKAWLETSGDVKEADAIIVRARARRELQQTQSITQTMTERQQRGRSVSD</sequence>
<reference evidence="2 3" key="1">
    <citation type="journal article" date="2011" name="J. Bacteriol.">
        <title>Genome sequence of the verrucomicrobium Opitutus terrae PB90-1, an abundant inhabitant of rice paddy soil ecosystems.</title>
        <authorList>
            <person name="van Passel M.W."/>
            <person name="Kant R."/>
            <person name="Palva A."/>
            <person name="Copeland A."/>
            <person name="Lucas S."/>
            <person name="Lapidus A."/>
            <person name="Glavina del Rio T."/>
            <person name="Pitluck S."/>
            <person name="Goltsman E."/>
            <person name="Clum A."/>
            <person name="Sun H."/>
            <person name="Schmutz J."/>
            <person name="Larimer F.W."/>
            <person name="Land M.L."/>
            <person name="Hauser L."/>
            <person name="Kyrpides N."/>
            <person name="Mikhailova N."/>
            <person name="Richardson P.P."/>
            <person name="Janssen P.H."/>
            <person name="de Vos W.M."/>
            <person name="Smidt H."/>
        </authorList>
    </citation>
    <scope>NUCLEOTIDE SEQUENCE [LARGE SCALE GENOMIC DNA]</scope>
    <source>
        <strain evidence="3">DSM 11246 / JCM 15787 / PB90-1</strain>
    </source>
</reference>
<protein>
    <submittedName>
        <fullName evidence="2">Uncharacterized protein</fullName>
    </submittedName>
</protein>
<evidence type="ECO:0000313" key="2">
    <source>
        <dbReference type="EMBL" id="ACB77750.1"/>
    </source>
</evidence>
<dbReference type="AlphaFoldDB" id="B1ZQ31"/>
<dbReference type="EMBL" id="CP001032">
    <property type="protein sequence ID" value="ACB77750.1"/>
    <property type="molecule type" value="Genomic_DNA"/>
</dbReference>
<proteinExistence type="predicted"/>
<feature type="region of interest" description="Disordered" evidence="1">
    <location>
        <begin position="74"/>
        <end position="96"/>
    </location>
</feature>
<dbReference type="eggNOG" id="ENOG5032K5F">
    <property type="taxonomic scope" value="Bacteria"/>
</dbReference>
<gene>
    <name evidence="2" type="ordered locus">Oter_4479</name>
</gene>
<organism evidence="2 3">
    <name type="scientific">Opitutus terrae (strain DSM 11246 / JCM 15787 / PB90-1)</name>
    <dbReference type="NCBI Taxonomy" id="452637"/>
    <lineage>
        <taxon>Bacteria</taxon>
        <taxon>Pseudomonadati</taxon>
        <taxon>Verrucomicrobiota</taxon>
        <taxon>Opitutia</taxon>
        <taxon>Opitutales</taxon>
        <taxon>Opitutaceae</taxon>
        <taxon>Opitutus</taxon>
    </lineage>
</organism>
<feature type="compositionally biased region" description="Polar residues" evidence="1">
    <location>
        <begin position="75"/>
        <end position="86"/>
    </location>
</feature>
<name>B1ZQ31_OPITP</name>
<dbReference type="OrthoDB" id="205830at2"/>